<dbReference type="EMBL" id="DSVI01000010">
    <property type="protein sequence ID" value="HGT48009.1"/>
    <property type="molecule type" value="Genomic_DNA"/>
</dbReference>
<gene>
    <name evidence="1" type="ORF">ENS56_08240</name>
</gene>
<evidence type="ECO:0000313" key="1">
    <source>
        <dbReference type="EMBL" id="HGT48009.1"/>
    </source>
</evidence>
<dbReference type="AlphaFoldDB" id="A0A832G1F5"/>
<reference evidence="1" key="1">
    <citation type="journal article" date="2020" name="mSystems">
        <title>Genome- and Community-Level Interaction Insights into Carbon Utilization and Element Cycling Functions of Hydrothermarchaeota in Hydrothermal Sediment.</title>
        <authorList>
            <person name="Zhou Z."/>
            <person name="Liu Y."/>
            <person name="Xu W."/>
            <person name="Pan J."/>
            <person name="Luo Z.H."/>
            <person name="Li M."/>
        </authorList>
    </citation>
    <scope>NUCLEOTIDE SEQUENCE [LARGE SCALE GENOMIC DNA]</scope>
    <source>
        <strain evidence="1">SpSt-500</strain>
    </source>
</reference>
<name>A0A832G1F5_9BACT</name>
<accession>A0A832G1F5</accession>
<organism evidence="1">
    <name type="scientific">Ignavibacterium album</name>
    <dbReference type="NCBI Taxonomy" id="591197"/>
    <lineage>
        <taxon>Bacteria</taxon>
        <taxon>Pseudomonadati</taxon>
        <taxon>Ignavibacteriota</taxon>
        <taxon>Ignavibacteria</taxon>
        <taxon>Ignavibacteriales</taxon>
        <taxon>Ignavibacteriaceae</taxon>
        <taxon>Ignavibacterium</taxon>
    </lineage>
</organism>
<sequence length="194" mass="23303">MIRYFKIGGEQKSWLEITREERLFCSELYHDIRKDIIMFVKFLNNNSSLNLDENTEWEIGYEVCFYRDFLKAQGKTIKSYNKLMEVKEKDFNPYPPKRTFDLCLFSNDQIVIIEAKVDQRFSKKQLDSLDKDKKLLTHVLKERGFNINVDTILLIPSNYPKESLKGFESKRIYWDQLGDYYNNKKLYYRANILG</sequence>
<proteinExistence type="predicted"/>
<protein>
    <submittedName>
        <fullName evidence="1">Uncharacterized protein</fullName>
    </submittedName>
</protein>
<comment type="caution">
    <text evidence="1">The sequence shown here is derived from an EMBL/GenBank/DDBJ whole genome shotgun (WGS) entry which is preliminary data.</text>
</comment>